<sequence>MEKFTDYLKEKLQNEEILAGYINEALEQYFMDHNKELFLATLKEAIIARGGIAKISKEAHINRQHIYKMLSSKGNPSFDNIGSLLNALGLQLKVEVCAF</sequence>
<dbReference type="PANTHER" id="PTHR40275:SF1">
    <property type="entry name" value="SSL7038 PROTEIN"/>
    <property type="match status" value="1"/>
</dbReference>
<evidence type="ECO:0000313" key="1">
    <source>
        <dbReference type="EMBL" id="BBJ32346.1"/>
    </source>
</evidence>
<dbReference type="EMBL" id="AP019563">
    <property type="protein sequence ID" value="BBJ32346.1"/>
    <property type="molecule type" value="Genomic_DNA"/>
</dbReference>
<proteinExistence type="predicted"/>
<accession>A0A510G939</accession>
<dbReference type="CDD" id="cd00093">
    <property type="entry name" value="HTH_XRE"/>
    <property type="match status" value="1"/>
</dbReference>
<dbReference type="Pfam" id="PF21716">
    <property type="entry name" value="dnstrm_HI1420"/>
    <property type="match status" value="1"/>
</dbReference>
<name>A0A510G939_9RICK</name>
<gene>
    <name evidence="1" type="ORF">RAS_14550</name>
</gene>
<dbReference type="InterPro" id="IPR010982">
    <property type="entry name" value="Lambda_DNA-bd_dom_sf"/>
</dbReference>
<dbReference type="RefSeq" id="WP_147143707.1">
    <property type="nucleotide sequence ID" value="NZ_AP019563.1"/>
</dbReference>
<evidence type="ECO:0000313" key="2">
    <source>
        <dbReference type="Proteomes" id="UP000321183"/>
    </source>
</evidence>
<dbReference type="InterPro" id="IPR001387">
    <property type="entry name" value="Cro/C1-type_HTH"/>
</dbReference>
<reference evidence="1 2" key="1">
    <citation type="submission" date="2019-04" db="EMBL/GenBank/DDBJ databases">
        <title>Draft genome sequence of Rickettsia asiatica Maytaro1284.</title>
        <authorList>
            <person name="Thu M."/>
            <person name="Qiu Y."/>
            <person name="Nakao R."/>
        </authorList>
    </citation>
    <scope>NUCLEOTIDE SEQUENCE [LARGE SCALE GENOMIC DNA]</scope>
    <source>
        <strain evidence="1 2">Maytaro1284</strain>
    </source>
</reference>
<dbReference type="SUPFAM" id="SSF47413">
    <property type="entry name" value="lambda repressor-like DNA-binding domains"/>
    <property type="match status" value="1"/>
</dbReference>
<dbReference type="AlphaFoldDB" id="A0A510G939"/>
<dbReference type="KEGG" id="ras:RAS_14550"/>
<keyword evidence="2" id="KW-1185">Reference proteome</keyword>
<protein>
    <submittedName>
        <fullName evidence="1">Uncharacterized protein</fullName>
    </submittedName>
</protein>
<organism evidence="1 2">
    <name type="scientific">Rickettsia asiatica</name>
    <dbReference type="NCBI Taxonomy" id="238800"/>
    <lineage>
        <taxon>Bacteria</taxon>
        <taxon>Pseudomonadati</taxon>
        <taxon>Pseudomonadota</taxon>
        <taxon>Alphaproteobacteria</taxon>
        <taxon>Rickettsiales</taxon>
        <taxon>Rickettsiaceae</taxon>
        <taxon>Rickettsieae</taxon>
        <taxon>Rickettsia</taxon>
        <taxon>spotted fever group</taxon>
    </lineage>
</organism>
<dbReference type="PANTHER" id="PTHR40275">
    <property type="entry name" value="SSL7038 PROTEIN"/>
    <property type="match status" value="1"/>
</dbReference>
<dbReference type="Proteomes" id="UP000321183">
    <property type="component" value="Chromosome"/>
</dbReference>
<dbReference type="GO" id="GO:0003677">
    <property type="term" value="F:DNA binding"/>
    <property type="evidence" value="ECO:0007669"/>
    <property type="project" value="InterPro"/>
</dbReference>
<dbReference type="InterPro" id="IPR014057">
    <property type="entry name" value="HI1420"/>
</dbReference>